<dbReference type="Proteomes" id="UP000008068">
    <property type="component" value="Unassembled WGS sequence"/>
</dbReference>
<gene>
    <name evidence="2" type="ORF">CAEBREN_23819</name>
</gene>
<name>G0MBN3_CAEBE</name>
<evidence type="ECO:0000313" key="2">
    <source>
        <dbReference type="EMBL" id="EGT40651.1"/>
    </source>
</evidence>
<feature type="compositionally biased region" description="Basic and acidic residues" evidence="1">
    <location>
        <begin position="438"/>
        <end position="466"/>
    </location>
</feature>
<evidence type="ECO:0000256" key="1">
    <source>
        <dbReference type="SAM" id="MobiDB-lite"/>
    </source>
</evidence>
<dbReference type="eggNOG" id="ENOG502TNDG">
    <property type="taxonomic scope" value="Eukaryota"/>
</dbReference>
<organism evidence="3">
    <name type="scientific">Caenorhabditis brenneri</name>
    <name type="common">Nematode worm</name>
    <dbReference type="NCBI Taxonomy" id="135651"/>
    <lineage>
        <taxon>Eukaryota</taxon>
        <taxon>Metazoa</taxon>
        <taxon>Ecdysozoa</taxon>
        <taxon>Nematoda</taxon>
        <taxon>Chromadorea</taxon>
        <taxon>Rhabditida</taxon>
        <taxon>Rhabditina</taxon>
        <taxon>Rhabditomorpha</taxon>
        <taxon>Rhabditoidea</taxon>
        <taxon>Rhabditidae</taxon>
        <taxon>Peloderinae</taxon>
        <taxon>Caenorhabditis</taxon>
    </lineage>
</organism>
<dbReference type="HOGENOM" id="CLU_334699_0_0_1"/>
<evidence type="ECO:0000313" key="3">
    <source>
        <dbReference type="Proteomes" id="UP000008068"/>
    </source>
</evidence>
<feature type="region of interest" description="Disordered" evidence="1">
    <location>
        <begin position="15"/>
        <end position="106"/>
    </location>
</feature>
<dbReference type="AlphaFoldDB" id="G0MBN3"/>
<keyword evidence="3" id="KW-1185">Reference proteome</keyword>
<dbReference type="InParanoid" id="G0MBN3"/>
<feature type="region of interest" description="Disordered" evidence="1">
    <location>
        <begin position="438"/>
        <end position="518"/>
    </location>
</feature>
<feature type="compositionally biased region" description="Polar residues" evidence="1">
    <location>
        <begin position="35"/>
        <end position="45"/>
    </location>
</feature>
<dbReference type="STRING" id="135651.G0MBN3"/>
<accession>G0MBN3</accession>
<protein>
    <submittedName>
        <fullName evidence="2">Uncharacterized protein</fullName>
    </submittedName>
</protein>
<reference evidence="3" key="1">
    <citation type="submission" date="2011-07" db="EMBL/GenBank/DDBJ databases">
        <authorList>
            <consortium name="Caenorhabditis brenneri Sequencing and Analysis Consortium"/>
            <person name="Wilson R.K."/>
        </authorList>
    </citation>
    <scope>NUCLEOTIDE SEQUENCE [LARGE SCALE GENOMIC DNA]</scope>
    <source>
        <strain evidence="3">PB2801</strain>
    </source>
</reference>
<dbReference type="EMBL" id="GL379788">
    <property type="protein sequence ID" value="EGT40651.1"/>
    <property type="molecule type" value="Genomic_DNA"/>
</dbReference>
<sequence length="853" mass="96884">MAGAVLPGFLMQTARFGDFPNQTAYSGTESDESGTPEQTQMSPTTSEEDDEPDNIRKQGPKSRYFPSETKSAGSNENKRGKKRASVPLHIGSERIKKSPPTSEPDSFPQLCVDLKTEYPDPQVASTTWYQQDKYSHRPSTWDPFTELEPDTTDPAYKKAQTKNGVDLNDDLMGDTRYEFALKMIRKSGAKGQMIPLREVAKEHMFRESDAYDVGFFLRQFGAAECVDDAHSGYITLKKDFDWDVLDARRELFADLKKYDAADETLDAHIDLARKTLDSLKKEYPYSYVTKDDLNLKSNSIILAKTYGAKHKATDFELKVTNAKNVVKVEGADLFNVRWPKEAVTEIGKIKKRNAAITIDKQNGFKEQILARELHKDLTDDDIAKLRDLIVQPSKQMEDGRSIAQVLVHNGVDPTFISLITKIPKEELVEPPKKKYCKEENMEKRRQLQRERAKAKRDEERKKREETGTSSRSTKHSRRTSVHRDVARLNADSSSNSSTSPAYSQSSSDSSDNAHFDSEYTMGDHKDAMLHYEEVMLQYRDEMFSYGDDIDGHGDEMFHHGDGMLHLGEDILLQGEEELLEEEELMEGEEVFIEGQEVIHEEEEFLYEGEEIVGQGDDLIYQGDKILHHGDGMVCPKDGTFSLEDEQIILGDNGSHDGGKKLHQVNDDHHQNGHNVLRMLEASNEDENSDYAESWVDEQNFDDVSPLPSPTRVMLSPNKCHLVPDRSCLSIGAELANNPGFQETLQMLSPIRAPQAPRKTVLQSEKNNDVGPGNIDKRHSKLQQRTDVFNVVMPEDYLRIALGNDEFNPDEFDQYLNNVEVDQLDINALFRSPGKNKIDDNFNIMKENDNIFRN</sequence>
<proteinExistence type="predicted"/>
<feature type="compositionally biased region" description="Low complexity" evidence="1">
    <location>
        <begin position="489"/>
        <end position="510"/>
    </location>
</feature>